<evidence type="ECO:0000256" key="5">
    <source>
        <dbReference type="ARBA" id="ARBA00022857"/>
    </source>
</evidence>
<evidence type="ECO:0000313" key="10">
    <source>
        <dbReference type="Proteomes" id="UP001172036"/>
    </source>
</evidence>
<dbReference type="PROSITE" id="PS00075">
    <property type="entry name" value="DHFR_1"/>
    <property type="match status" value="1"/>
</dbReference>
<dbReference type="SUPFAM" id="SSF53597">
    <property type="entry name" value="Dihydrofolate reductase-like"/>
    <property type="match status" value="1"/>
</dbReference>
<dbReference type="InterPro" id="IPR017925">
    <property type="entry name" value="DHFR_CS"/>
</dbReference>
<dbReference type="InterPro" id="IPR001796">
    <property type="entry name" value="DHFR_dom"/>
</dbReference>
<keyword evidence="5" id="KW-0521">NADP</keyword>
<dbReference type="PANTHER" id="PTHR48069">
    <property type="entry name" value="DIHYDROFOLATE REDUCTASE"/>
    <property type="match status" value="1"/>
</dbReference>
<dbReference type="EMBL" id="JAOSID010000001">
    <property type="protein sequence ID" value="MDO8167916.1"/>
    <property type="molecule type" value="Genomic_DNA"/>
</dbReference>
<evidence type="ECO:0000256" key="2">
    <source>
        <dbReference type="ARBA" id="ARBA00009539"/>
    </source>
</evidence>
<dbReference type="Pfam" id="PF00186">
    <property type="entry name" value="DHFR_1"/>
    <property type="match status" value="1"/>
</dbReference>
<dbReference type="EC" id="1.5.1.3" evidence="3"/>
<reference evidence="9 10" key="1">
    <citation type="journal article" date="2023" name="Int. J. Syst. Evol. Microbiol.">
        <title>The observation of taxonomic boundaries for the 16SrII and 16SrXXV phytoplasmas using genome-based delimitation.</title>
        <authorList>
            <person name="Rodrigues Jardim B."/>
            <person name="Tran-Nguyen L.T.T."/>
            <person name="Gambley C."/>
            <person name="Al-Sadi A.M."/>
            <person name="Al-Subhi A.M."/>
            <person name="Foissac X."/>
            <person name="Salar P."/>
            <person name="Cai H."/>
            <person name="Yang J.Y."/>
            <person name="Davis R."/>
            <person name="Jones L."/>
            <person name="Rodoni B."/>
            <person name="Constable F.E."/>
        </authorList>
    </citation>
    <scope>NUCLEOTIDE SEQUENCE [LARGE SCALE GENOMIC DNA]</scope>
    <source>
        <strain evidence="9">BAWM-155c</strain>
    </source>
</reference>
<evidence type="ECO:0000256" key="4">
    <source>
        <dbReference type="ARBA" id="ARBA00022563"/>
    </source>
</evidence>
<evidence type="ECO:0000259" key="8">
    <source>
        <dbReference type="PROSITE" id="PS51330"/>
    </source>
</evidence>
<evidence type="ECO:0000256" key="3">
    <source>
        <dbReference type="ARBA" id="ARBA00012856"/>
    </source>
</evidence>
<evidence type="ECO:0000256" key="6">
    <source>
        <dbReference type="ARBA" id="ARBA00023002"/>
    </source>
</evidence>
<feature type="domain" description="DHFR" evidence="8">
    <location>
        <begin position="1"/>
        <end position="162"/>
    </location>
</feature>
<name>A0ABT9DEA3_9MOLU</name>
<evidence type="ECO:0000256" key="7">
    <source>
        <dbReference type="RuleBase" id="RU004474"/>
    </source>
</evidence>
<dbReference type="PANTHER" id="PTHR48069:SF3">
    <property type="entry name" value="DIHYDROFOLATE REDUCTASE"/>
    <property type="match status" value="1"/>
</dbReference>
<dbReference type="InterPro" id="IPR024072">
    <property type="entry name" value="DHFR-like_dom_sf"/>
</dbReference>
<organism evidence="9 10">
    <name type="scientific">Candidatus Phytoplasma melaleucae</name>
    <dbReference type="NCBI Taxonomy" id="2982630"/>
    <lineage>
        <taxon>Bacteria</taxon>
        <taxon>Bacillati</taxon>
        <taxon>Mycoplasmatota</taxon>
        <taxon>Mollicutes</taxon>
        <taxon>Acholeplasmatales</taxon>
        <taxon>Acholeplasmataceae</taxon>
        <taxon>Candidatus Phytoplasma</taxon>
    </lineage>
</organism>
<dbReference type="InterPro" id="IPR012259">
    <property type="entry name" value="DHFR"/>
</dbReference>
<comment type="caution">
    <text evidence="9">The sequence shown here is derived from an EMBL/GenBank/DDBJ whole genome shotgun (WGS) entry which is preliminary data.</text>
</comment>
<keyword evidence="10" id="KW-1185">Reference proteome</keyword>
<dbReference type="Gene3D" id="3.40.430.10">
    <property type="entry name" value="Dihydrofolate Reductase, subunit A"/>
    <property type="match status" value="1"/>
</dbReference>
<dbReference type="CDD" id="cd00209">
    <property type="entry name" value="DHFR"/>
    <property type="match status" value="1"/>
</dbReference>
<proteinExistence type="inferred from homology"/>
<accession>A0ABT9DEA3</accession>
<keyword evidence="4" id="KW-0554">One-carbon metabolism</keyword>
<dbReference type="PROSITE" id="PS51330">
    <property type="entry name" value="DHFR_2"/>
    <property type="match status" value="1"/>
</dbReference>
<dbReference type="RefSeq" id="WP_304515118.1">
    <property type="nucleotide sequence ID" value="NZ_JAOSID010000001.1"/>
</dbReference>
<evidence type="ECO:0000256" key="1">
    <source>
        <dbReference type="ARBA" id="ARBA00004903"/>
    </source>
</evidence>
<evidence type="ECO:0000313" key="9">
    <source>
        <dbReference type="EMBL" id="MDO8167916.1"/>
    </source>
</evidence>
<dbReference type="Proteomes" id="UP001172036">
    <property type="component" value="Unassembled WGS sequence"/>
</dbReference>
<comment type="similarity">
    <text evidence="2 7">Belongs to the dihydrofolate reductase family.</text>
</comment>
<dbReference type="PRINTS" id="PR00070">
    <property type="entry name" value="DHFR"/>
</dbReference>
<protein>
    <recommendedName>
        <fullName evidence="3">dihydrofolate reductase</fullName>
        <ecNumber evidence="3">1.5.1.3</ecNumber>
    </recommendedName>
</protein>
<gene>
    <name evidence="9" type="ORF">OC680_00250</name>
</gene>
<comment type="pathway">
    <text evidence="1">Cofactor biosynthesis; tetrahydrofolate biosynthesis; 5,6,7,8-tetrahydrofolate from 7,8-dihydrofolate: step 1/1.</text>
</comment>
<sequence>MISLIAALDSNFLIGDKDKLPWHYPKDLIFFKKKTLNQNVLAGLKTYQSLRKYYKSKAFPFKTFYVASSSVIDNYVSNIILVHDLIYFLKKYQYSKENIIVIGGGQIYKESLPYVTTLYLTHILRRYKGNIYFPYLDFNQYIMKEKKNIEELIFVTYERKRV</sequence>
<keyword evidence="6" id="KW-0560">Oxidoreductase</keyword>